<keyword evidence="1" id="KW-1133">Transmembrane helix</keyword>
<keyword evidence="1" id="KW-0812">Transmembrane</keyword>
<name>A0A3B0SCB9_9ZZZZ</name>
<protein>
    <submittedName>
        <fullName evidence="2">Uncharacterized protein</fullName>
    </submittedName>
</protein>
<dbReference type="InterPro" id="IPR011990">
    <property type="entry name" value="TPR-like_helical_dom_sf"/>
</dbReference>
<reference evidence="2" key="1">
    <citation type="submission" date="2018-06" db="EMBL/GenBank/DDBJ databases">
        <authorList>
            <person name="Zhirakovskaya E."/>
        </authorList>
    </citation>
    <scope>NUCLEOTIDE SEQUENCE</scope>
</reference>
<keyword evidence="1" id="KW-0472">Membrane</keyword>
<dbReference type="SUPFAM" id="SSF48452">
    <property type="entry name" value="TPR-like"/>
    <property type="match status" value="1"/>
</dbReference>
<sequence>MKLLVGKKNRGVIGSRTKLEAALAASDLPKKTQTALAEAIADYEALDAAPKDLVSKLFRELPVDPQTIERVARILKVDAFSLYRTEDEQELLFGNGNQHSRHPPTQDPSPKLKKYALLIVFGLTLFVTFGIIEIYKPFIPVNSCPDGLVGSGLTTPEKSLGIIISRFAGDEHNEAQIMLARFFAMDEKLANSIEVFTSCRRFDNSLGMSFKDTLQRDRKNALRDLEAIDAQIFVWGERYKNRLNLHFITRRNDEDVMTLRLEDKLVKAKENSFTLPVNMTADRPFPTSLKQIIFDIIYPETKDRISLKNKMTNSLHSSSNWLKEAIASGQNLLRTISPEKNPDLYVVTGGQLCYQYRLLGDVDNNDKQFEQAENFCRQVISHMSKKDDPYAWGVLHLNLASVMVRRHIFAKTAAERFNILDSARKTFEKVEGIFTPDNSPANFSAFHQNYGGVLLRLAEITSGKKSINYLQKAITSTKASLQILSPDKQPYRYAQTRQNLCVMKYRYAEKTREADILEGGIEDCQAAVDLLSPTKEAQAWGMAQNNLAAIYATLADIKKDPAIFQQALEEFSTAQQAYTYKDFPANWAEVEINKSELYCRLSILTQNPDLLPQSITHGEAALRIFTEKGIKRYAEYAEILLEKVRSCDPSNMNTCKCSD</sequence>
<accession>A0A3B0SCB9</accession>
<gene>
    <name evidence="2" type="ORF">MNBD_ALPHA02-2433</name>
</gene>
<proteinExistence type="predicted"/>
<dbReference type="EMBL" id="UOED01000125">
    <property type="protein sequence ID" value="VAV98268.1"/>
    <property type="molecule type" value="Genomic_DNA"/>
</dbReference>
<feature type="transmembrane region" description="Helical" evidence="1">
    <location>
        <begin position="115"/>
        <end position="135"/>
    </location>
</feature>
<evidence type="ECO:0000313" key="2">
    <source>
        <dbReference type="EMBL" id="VAV98268.1"/>
    </source>
</evidence>
<evidence type="ECO:0000256" key="1">
    <source>
        <dbReference type="SAM" id="Phobius"/>
    </source>
</evidence>
<organism evidence="2">
    <name type="scientific">hydrothermal vent metagenome</name>
    <dbReference type="NCBI Taxonomy" id="652676"/>
    <lineage>
        <taxon>unclassified sequences</taxon>
        <taxon>metagenomes</taxon>
        <taxon>ecological metagenomes</taxon>
    </lineage>
</organism>
<dbReference type="Gene3D" id="1.25.40.10">
    <property type="entry name" value="Tetratricopeptide repeat domain"/>
    <property type="match status" value="1"/>
</dbReference>
<dbReference type="AlphaFoldDB" id="A0A3B0SCB9"/>